<evidence type="ECO:0000256" key="8">
    <source>
        <dbReference type="SAM" id="Phobius"/>
    </source>
</evidence>
<feature type="transmembrane region" description="Helical" evidence="8">
    <location>
        <begin position="177"/>
        <end position="203"/>
    </location>
</feature>
<evidence type="ECO:0000256" key="5">
    <source>
        <dbReference type="ARBA" id="ARBA00022692"/>
    </source>
</evidence>
<keyword evidence="7 8" id="KW-0472">Membrane</keyword>
<feature type="transmembrane region" description="Helical" evidence="8">
    <location>
        <begin position="12"/>
        <end position="32"/>
    </location>
</feature>
<reference evidence="10 11" key="1">
    <citation type="submission" date="2018-09" db="EMBL/GenBank/DDBJ databases">
        <title>Genome sequence of Veillonella atypica isolated from periodontal Korean patients.</title>
        <authorList>
            <person name="Lee J.-H."/>
            <person name="Moon J.-H."/>
            <person name="Shin S.-Y."/>
        </authorList>
    </citation>
    <scope>NUCLEOTIDE SEQUENCE [LARGE SCALE GENOMIC DNA]</scope>
    <source>
        <strain evidence="10 11">KHUD_V1</strain>
    </source>
</reference>
<dbReference type="PANTHER" id="PTHR33908">
    <property type="entry name" value="MANNOSYLTRANSFERASE YKCB-RELATED"/>
    <property type="match status" value="1"/>
</dbReference>
<feature type="domain" description="ArnT-like N-terminal" evidence="9">
    <location>
        <begin position="39"/>
        <end position="237"/>
    </location>
</feature>
<dbReference type="Proteomes" id="UP000277803">
    <property type="component" value="Unassembled WGS sequence"/>
</dbReference>
<dbReference type="AlphaFoldDB" id="A0A3A6WD51"/>
<keyword evidence="4 10" id="KW-0808">Transferase</keyword>
<evidence type="ECO:0000313" key="11">
    <source>
        <dbReference type="Proteomes" id="UP000277803"/>
    </source>
</evidence>
<keyword evidence="2" id="KW-1003">Cell membrane</keyword>
<evidence type="ECO:0000256" key="4">
    <source>
        <dbReference type="ARBA" id="ARBA00022679"/>
    </source>
</evidence>
<keyword evidence="3" id="KW-0328">Glycosyltransferase</keyword>
<evidence type="ECO:0000256" key="2">
    <source>
        <dbReference type="ARBA" id="ARBA00022475"/>
    </source>
</evidence>
<name>A0A3A6WD51_9FIRM</name>
<evidence type="ECO:0000259" key="9">
    <source>
        <dbReference type="Pfam" id="PF02366"/>
    </source>
</evidence>
<evidence type="ECO:0000256" key="3">
    <source>
        <dbReference type="ARBA" id="ARBA00022676"/>
    </source>
</evidence>
<dbReference type="GO" id="GO:0010041">
    <property type="term" value="P:response to iron(III) ion"/>
    <property type="evidence" value="ECO:0007669"/>
    <property type="project" value="TreeGrafter"/>
</dbReference>
<dbReference type="GO" id="GO:0009103">
    <property type="term" value="P:lipopolysaccharide biosynthetic process"/>
    <property type="evidence" value="ECO:0007669"/>
    <property type="project" value="UniProtKB-ARBA"/>
</dbReference>
<evidence type="ECO:0000313" key="10">
    <source>
        <dbReference type="EMBL" id="RJY50948.1"/>
    </source>
</evidence>
<dbReference type="Pfam" id="PF02366">
    <property type="entry name" value="PMT"/>
    <property type="match status" value="1"/>
</dbReference>
<feature type="transmembrane region" description="Helical" evidence="8">
    <location>
        <begin position="140"/>
        <end position="157"/>
    </location>
</feature>
<evidence type="ECO:0000256" key="6">
    <source>
        <dbReference type="ARBA" id="ARBA00022989"/>
    </source>
</evidence>
<organism evidence="10 11">
    <name type="scientific">Veillonella atypica</name>
    <dbReference type="NCBI Taxonomy" id="39777"/>
    <lineage>
        <taxon>Bacteria</taxon>
        <taxon>Bacillati</taxon>
        <taxon>Bacillota</taxon>
        <taxon>Negativicutes</taxon>
        <taxon>Veillonellales</taxon>
        <taxon>Veillonellaceae</taxon>
        <taxon>Veillonella</taxon>
    </lineage>
</organism>
<dbReference type="GO" id="GO:0005886">
    <property type="term" value="C:plasma membrane"/>
    <property type="evidence" value="ECO:0007669"/>
    <property type="project" value="UniProtKB-SubCell"/>
</dbReference>
<dbReference type="InterPro" id="IPR050297">
    <property type="entry name" value="LipidA_mod_glycosyltrf_83"/>
</dbReference>
<dbReference type="RefSeq" id="WP_016475946.1">
    <property type="nucleotide sequence ID" value="NZ_CABKSO010000001.1"/>
</dbReference>
<evidence type="ECO:0000256" key="1">
    <source>
        <dbReference type="ARBA" id="ARBA00004651"/>
    </source>
</evidence>
<sequence>MKYMLKNKDYHIFIVLLLSSIVYFIGNTWLSITDPVETNYALTAKEMVLNHNYLSPQIFGHYWYDKPIFYYWELIVGFKLFGISNFGARFFSSLLALCNVFLVYRFVKAQSSHIIAILSAIIVSISAEYWIIAKAVITDMTLGLFFNATLMSFYMGYTRHKEHNKNYKFYYLSAYTASAIAVLTKGPIGFLLPGLIILIYLIIRKDLRELLSLQLIPGLFILLTLGGSWYYYMYATHGSDFVNVFFGVHNWLRATVSEHPKFNVWYYYIPITIIALLPWSILLPKLVYTNRRNWFTNVPFHTFLAVWAGTIILFFSCMATKYSTYTFPALTPLAILMAIMCHKRASFICKTALVTSIAYITLAFTIAIPQMDMASSPTISNYIGQSISQDALVVQGSGRYRVSPTYYSGHEVYKLIGPDEVAPNPNTISWNAKEVMPFISVNNLPTDKDVYLLIYGDDSFPSTLNQNNWTKLYSTSEGSIYQLHRSPKS</sequence>
<protein>
    <submittedName>
        <fullName evidence="10">Glycosyltransferase family 39 protein</fullName>
    </submittedName>
</protein>
<dbReference type="GO" id="GO:0016763">
    <property type="term" value="F:pentosyltransferase activity"/>
    <property type="evidence" value="ECO:0007669"/>
    <property type="project" value="TreeGrafter"/>
</dbReference>
<feature type="transmembrane region" description="Helical" evidence="8">
    <location>
        <begin position="210"/>
        <end position="232"/>
    </location>
</feature>
<feature type="transmembrane region" description="Helical" evidence="8">
    <location>
        <begin position="347"/>
        <end position="368"/>
    </location>
</feature>
<feature type="transmembrane region" description="Helical" evidence="8">
    <location>
        <begin position="294"/>
        <end position="316"/>
    </location>
</feature>
<keyword evidence="5 8" id="KW-0812">Transmembrane</keyword>
<feature type="transmembrane region" description="Helical" evidence="8">
    <location>
        <begin position="265"/>
        <end position="282"/>
    </location>
</feature>
<feature type="transmembrane region" description="Helical" evidence="8">
    <location>
        <begin position="113"/>
        <end position="133"/>
    </location>
</feature>
<keyword evidence="6 8" id="KW-1133">Transmembrane helix</keyword>
<dbReference type="InterPro" id="IPR003342">
    <property type="entry name" value="ArnT-like_N"/>
</dbReference>
<feature type="transmembrane region" description="Helical" evidence="8">
    <location>
        <begin position="90"/>
        <end position="107"/>
    </location>
</feature>
<dbReference type="PANTHER" id="PTHR33908:SF3">
    <property type="entry name" value="UNDECAPRENYL PHOSPHATE-ALPHA-4-AMINO-4-DEOXY-L-ARABINOSE ARABINOSYL TRANSFERASE"/>
    <property type="match status" value="1"/>
</dbReference>
<dbReference type="GeneID" id="57774166"/>
<evidence type="ECO:0000256" key="7">
    <source>
        <dbReference type="ARBA" id="ARBA00023136"/>
    </source>
</evidence>
<dbReference type="EMBL" id="QXZZ01000016">
    <property type="protein sequence ID" value="RJY50948.1"/>
    <property type="molecule type" value="Genomic_DNA"/>
</dbReference>
<comment type="caution">
    <text evidence="10">The sequence shown here is derived from an EMBL/GenBank/DDBJ whole genome shotgun (WGS) entry which is preliminary data.</text>
</comment>
<gene>
    <name evidence="10" type="ORF">D2965_03090</name>
</gene>
<dbReference type="GO" id="GO:0006493">
    <property type="term" value="P:protein O-linked glycosylation"/>
    <property type="evidence" value="ECO:0007669"/>
    <property type="project" value="InterPro"/>
</dbReference>
<accession>A0A3A6WD51</accession>
<comment type="subcellular location">
    <subcellularLocation>
        <location evidence="1">Cell membrane</location>
        <topology evidence="1">Multi-pass membrane protein</topology>
    </subcellularLocation>
</comment>
<dbReference type="GO" id="GO:0000030">
    <property type="term" value="F:mannosyltransferase activity"/>
    <property type="evidence" value="ECO:0007669"/>
    <property type="project" value="InterPro"/>
</dbReference>
<proteinExistence type="predicted"/>